<dbReference type="InterPro" id="IPR013919">
    <property type="entry name" value="Pex16"/>
</dbReference>
<dbReference type="EMBL" id="JAUBYV010000002">
    <property type="protein sequence ID" value="KAK2629050.1"/>
    <property type="molecule type" value="Genomic_DNA"/>
</dbReference>
<evidence type="ECO:0000256" key="1">
    <source>
        <dbReference type="ARBA" id="ARBA00009505"/>
    </source>
</evidence>
<organism evidence="4 5">
    <name type="scientific">Diplocarpon rosae</name>
    <dbReference type="NCBI Taxonomy" id="946125"/>
    <lineage>
        <taxon>Eukaryota</taxon>
        <taxon>Fungi</taxon>
        <taxon>Dikarya</taxon>
        <taxon>Ascomycota</taxon>
        <taxon>Pezizomycotina</taxon>
        <taxon>Leotiomycetes</taxon>
        <taxon>Helotiales</taxon>
        <taxon>Drepanopezizaceae</taxon>
        <taxon>Diplocarpon</taxon>
    </lineage>
</organism>
<name>A0AAD9T478_9HELO</name>
<evidence type="ECO:0000313" key="4">
    <source>
        <dbReference type="EMBL" id="KAK2629050.1"/>
    </source>
</evidence>
<dbReference type="GO" id="GO:0007031">
    <property type="term" value="P:peroxisome organization"/>
    <property type="evidence" value="ECO:0007669"/>
    <property type="project" value="UniProtKB-KW"/>
</dbReference>
<keyword evidence="2" id="KW-0576">Peroxisome</keyword>
<keyword evidence="2" id="KW-0962">Peroxisome biogenesis</keyword>
<feature type="region of interest" description="Disordered" evidence="3">
    <location>
        <begin position="180"/>
        <end position="199"/>
    </location>
</feature>
<proteinExistence type="inferred from homology"/>
<keyword evidence="5" id="KW-1185">Reference proteome</keyword>
<dbReference type="Proteomes" id="UP001285354">
    <property type="component" value="Unassembled WGS sequence"/>
</dbReference>
<dbReference type="AlphaFoldDB" id="A0AAD9T478"/>
<dbReference type="PANTHER" id="PTHR13299:SF0">
    <property type="entry name" value="PEROXISOMAL MEMBRANE PROTEIN PEX16"/>
    <property type="match status" value="1"/>
</dbReference>
<comment type="subcellular location">
    <subcellularLocation>
        <location evidence="2">Peroxisome membrane</location>
    </subcellularLocation>
</comment>
<gene>
    <name evidence="4" type="ORF">QTJ16_002153</name>
</gene>
<comment type="caution">
    <text evidence="4">The sequence shown here is derived from an EMBL/GenBank/DDBJ whole genome shotgun (WGS) entry which is preliminary data.</text>
</comment>
<reference evidence="4" key="1">
    <citation type="submission" date="2023-06" db="EMBL/GenBank/DDBJ databases">
        <title>Draft genome of Marssonina rosae.</title>
        <authorList>
            <person name="Cheng Q."/>
        </authorList>
    </citation>
    <scope>NUCLEOTIDE SEQUENCE</scope>
    <source>
        <strain evidence="4">R4</strain>
    </source>
</reference>
<evidence type="ECO:0000313" key="5">
    <source>
        <dbReference type="Proteomes" id="UP001285354"/>
    </source>
</evidence>
<protein>
    <recommendedName>
        <fullName evidence="2">Peroxisomal membrane protein PEX16</fullName>
    </recommendedName>
</protein>
<evidence type="ECO:0000256" key="3">
    <source>
        <dbReference type="SAM" id="MobiDB-lite"/>
    </source>
</evidence>
<accession>A0AAD9T478</accession>
<dbReference type="PANTHER" id="PTHR13299">
    <property type="entry name" value="PEROXISOMAL MEMBRANE PROTEIN PEX16"/>
    <property type="match status" value="1"/>
</dbReference>
<feature type="compositionally biased region" description="Acidic residues" evidence="3">
    <location>
        <begin position="181"/>
        <end position="195"/>
    </location>
</feature>
<dbReference type="GO" id="GO:0005778">
    <property type="term" value="C:peroxisomal membrane"/>
    <property type="evidence" value="ECO:0007669"/>
    <property type="project" value="UniProtKB-SubCell"/>
</dbReference>
<sequence length="372" mass="42565">METLKTAAKIHLPPLHPPPSPRRLLTMYSAFITKNQSSVTQIESALRSLTYIIPGRFRDAELASESLHSSIQLLSLYHDTLLARALAKLPGQSSPQSPHNRYTKYWTNTSRFYRRVATVLAVVQYTQLLCEMAAKRKGERVRWRVVVLLEIIKAVCRLCLLRITSSRPLVTPPLPVRELLPEPEEEREEEEGFEDEGVREVRPREVRPKEYQMKRTGMSLPVLPNPGDISSYLLSKVLTADDIKAPSALLNRTVGSAQLAELLHILQPLVYAVAMSRSRDKRNWQPWLLGLSLEYAARQLRKDDLRTTALEREQWGKRGWAMGWWAMRGAFYENVTKGFLHSASERLPGLVSGVLDDYLYLWDGYYFSTSSE</sequence>
<dbReference type="Pfam" id="PF08610">
    <property type="entry name" value="Pex16"/>
    <property type="match status" value="1"/>
</dbReference>
<evidence type="ECO:0000256" key="2">
    <source>
        <dbReference type="RuleBase" id="RU365003"/>
    </source>
</evidence>
<comment type="similarity">
    <text evidence="1 2">Belongs to the peroxin-16 family.</text>
</comment>